<dbReference type="EMBL" id="BAAAOB010000001">
    <property type="protein sequence ID" value="GAA1787901.1"/>
    <property type="molecule type" value="Genomic_DNA"/>
</dbReference>
<protein>
    <recommendedName>
        <fullName evidence="4">DUF559 domain-containing protein</fullName>
    </recommendedName>
</protein>
<proteinExistence type="predicted"/>
<evidence type="ECO:0000313" key="3">
    <source>
        <dbReference type="Proteomes" id="UP001500851"/>
    </source>
</evidence>
<dbReference type="Gene3D" id="3.40.960.10">
    <property type="entry name" value="VSR Endonuclease"/>
    <property type="match status" value="1"/>
</dbReference>
<evidence type="ECO:0008006" key="4">
    <source>
        <dbReference type="Google" id="ProtNLM"/>
    </source>
</evidence>
<evidence type="ECO:0000313" key="2">
    <source>
        <dbReference type="EMBL" id="GAA1787901.1"/>
    </source>
</evidence>
<evidence type="ECO:0000256" key="1">
    <source>
        <dbReference type="SAM" id="MobiDB-lite"/>
    </source>
</evidence>
<sequence>MLVHRRFESPHRGVHRLRSEQQEPRFSEQRVLDLARAYVPKLRRGEAFSHTTALLAFGAPIRSPEVVHLAVPLPLRAARGRTVVGHGAGSDFEVVRSPAGLPCVRPVAALAQSAALLPLRELVVAMDHLVLPRGPRHRVTPLVPLEALHAEVARASGRGVRKLRAALSLTRIGAESRMETEVRLELVALGIDDLDLQVELRRADGTFIGRFDLVDRTRRRIIEYDGEQHRTDRAQYLKDLARIEAAREEGYRLLRLHREDLLRSRIAETRARLCRFLGREPRPITAELTRLLAER</sequence>
<feature type="region of interest" description="Disordered" evidence="1">
    <location>
        <begin position="1"/>
        <end position="22"/>
    </location>
</feature>
<dbReference type="Proteomes" id="UP001500851">
    <property type="component" value="Unassembled WGS sequence"/>
</dbReference>
<organism evidence="2 3">
    <name type="scientific">Leucobacter iarius</name>
    <dbReference type="NCBI Taxonomy" id="333963"/>
    <lineage>
        <taxon>Bacteria</taxon>
        <taxon>Bacillati</taxon>
        <taxon>Actinomycetota</taxon>
        <taxon>Actinomycetes</taxon>
        <taxon>Micrococcales</taxon>
        <taxon>Microbacteriaceae</taxon>
        <taxon>Leucobacter</taxon>
    </lineage>
</organism>
<gene>
    <name evidence="2" type="ORF">GCM10009768_16160</name>
</gene>
<dbReference type="SUPFAM" id="SSF52980">
    <property type="entry name" value="Restriction endonuclease-like"/>
    <property type="match status" value="1"/>
</dbReference>
<dbReference type="InterPro" id="IPR011335">
    <property type="entry name" value="Restrct_endonuc-II-like"/>
</dbReference>
<dbReference type="RefSeq" id="WP_344031259.1">
    <property type="nucleotide sequence ID" value="NZ_BAAAOB010000001.1"/>
</dbReference>
<comment type="caution">
    <text evidence="2">The sequence shown here is derived from an EMBL/GenBank/DDBJ whole genome shotgun (WGS) entry which is preliminary data.</text>
</comment>
<reference evidence="2 3" key="1">
    <citation type="journal article" date="2019" name="Int. J. Syst. Evol. Microbiol.">
        <title>The Global Catalogue of Microorganisms (GCM) 10K type strain sequencing project: providing services to taxonomists for standard genome sequencing and annotation.</title>
        <authorList>
            <consortium name="The Broad Institute Genomics Platform"/>
            <consortium name="The Broad Institute Genome Sequencing Center for Infectious Disease"/>
            <person name="Wu L."/>
            <person name="Ma J."/>
        </authorList>
    </citation>
    <scope>NUCLEOTIDE SEQUENCE [LARGE SCALE GENOMIC DNA]</scope>
    <source>
        <strain evidence="2 3">JCM 14736</strain>
    </source>
</reference>
<keyword evidence="3" id="KW-1185">Reference proteome</keyword>
<accession>A0ABN2LH18</accession>
<name>A0ABN2LH18_9MICO</name>